<gene>
    <name evidence="10" type="ORF">FEM03_21295</name>
</gene>
<evidence type="ECO:0000256" key="5">
    <source>
        <dbReference type="ARBA" id="ARBA00022989"/>
    </source>
</evidence>
<dbReference type="RefSeq" id="WP_138088331.1">
    <property type="nucleotide sequence ID" value="NZ_VAUV01000020.1"/>
</dbReference>
<dbReference type="OrthoDB" id="338959at2"/>
<name>A0A5R8K8V7_9BACT</name>
<evidence type="ECO:0000256" key="8">
    <source>
        <dbReference type="SAM" id="Phobius"/>
    </source>
</evidence>
<feature type="transmembrane region" description="Helical" evidence="8">
    <location>
        <begin position="61"/>
        <end position="78"/>
    </location>
</feature>
<proteinExistence type="predicted"/>
<keyword evidence="6" id="KW-0051">Antiviral defense</keyword>
<dbReference type="GO" id="GO:0000166">
    <property type="term" value="F:nucleotide binding"/>
    <property type="evidence" value="ECO:0007669"/>
    <property type="project" value="UniProtKB-KW"/>
</dbReference>
<dbReference type="GO" id="GO:0051607">
    <property type="term" value="P:defense response to virus"/>
    <property type="evidence" value="ECO:0007669"/>
    <property type="project" value="UniProtKB-KW"/>
</dbReference>
<reference evidence="10 11" key="1">
    <citation type="submission" date="2019-05" db="EMBL/GenBank/DDBJ databases">
        <title>Verrucobacter flavum gen. nov., sp. nov. a new member of the family Verrucomicrobiaceae.</title>
        <authorList>
            <person name="Szuroczki S."/>
            <person name="Abbaszade G."/>
            <person name="Szabo A."/>
            <person name="Felfoldi T."/>
            <person name="Schumann P."/>
            <person name="Boka K."/>
            <person name="Keki Z."/>
            <person name="Toumi M."/>
            <person name="Toth E."/>
        </authorList>
    </citation>
    <scope>NUCLEOTIDE SEQUENCE [LARGE SCALE GENOMIC DNA]</scope>
    <source>
        <strain evidence="10 11">MG-N-17</strain>
    </source>
</reference>
<organism evidence="10 11">
    <name type="scientific">Phragmitibacter flavus</name>
    <dbReference type="NCBI Taxonomy" id="2576071"/>
    <lineage>
        <taxon>Bacteria</taxon>
        <taxon>Pseudomonadati</taxon>
        <taxon>Verrucomicrobiota</taxon>
        <taxon>Verrucomicrobiia</taxon>
        <taxon>Verrucomicrobiales</taxon>
        <taxon>Verrucomicrobiaceae</taxon>
        <taxon>Phragmitibacter</taxon>
    </lineage>
</organism>
<feature type="transmembrane region" description="Helical" evidence="8">
    <location>
        <begin position="175"/>
        <end position="196"/>
    </location>
</feature>
<dbReference type="Proteomes" id="UP000306196">
    <property type="component" value="Unassembled WGS sequence"/>
</dbReference>
<comment type="subcellular location">
    <subcellularLocation>
        <location evidence="1">Cell membrane</location>
    </subcellularLocation>
</comment>
<evidence type="ECO:0000313" key="10">
    <source>
        <dbReference type="EMBL" id="TLD68720.1"/>
    </source>
</evidence>
<sequence>MLARWSIAPEDRGPMSEPTVSDPSEFPPNANQDSMTGNAIYLLRTVHQHHVALSALADQKASFLLGGTIVILGFVATANQQASIGLPFLVLAAGSVLALVFCCLTLIPRIRFHDPKQPGFNLLFCSHFINLSEDEFIRRMKATIDRDASISEALSRDIYQMGGIIVRRKLKTLRFAYGAFLAGIIACVVGCVLQAIF</sequence>
<keyword evidence="5 8" id="KW-1133">Transmembrane helix</keyword>
<dbReference type="AlphaFoldDB" id="A0A5R8K8V7"/>
<dbReference type="InterPro" id="IPR043760">
    <property type="entry name" value="PycTM_dom"/>
</dbReference>
<evidence type="ECO:0000256" key="2">
    <source>
        <dbReference type="ARBA" id="ARBA00022475"/>
    </source>
</evidence>
<keyword evidence="7 8" id="KW-0472">Membrane</keyword>
<evidence type="ECO:0000256" key="6">
    <source>
        <dbReference type="ARBA" id="ARBA00023118"/>
    </source>
</evidence>
<evidence type="ECO:0000256" key="7">
    <source>
        <dbReference type="ARBA" id="ARBA00023136"/>
    </source>
</evidence>
<evidence type="ECO:0000256" key="1">
    <source>
        <dbReference type="ARBA" id="ARBA00004236"/>
    </source>
</evidence>
<evidence type="ECO:0000313" key="11">
    <source>
        <dbReference type="Proteomes" id="UP000306196"/>
    </source>
</evidence>
<feature type="transmembrane region" description="Helical" evidence="8">
    <location>
        <begin position="84"/>
        <end position="107"/>
    </location>
</feature>
<keyword evidence="4" id="KW-0547">Nucleotide-binding</keyword>
<evidence type="ECO:0000259" key="9">
    <source>
        <dbReference type="Pfam" id="PF18967"/>
    </source>
</evidence>
<dbReference type="EMBL" id="VAUV01000020">
    <property type="protein sequence ID" value="TLD68720.1"/>
    <property type="molecule type" value="Genomic_DNA"/>
</dbReference>
<comment type="caution">
    <text evidence="10">The sequence shown here is derived from an EMBL/GenBank/DDBJ whole genome shotgun (WGS) entry which is preliminary data.</text>
</comment>
<keyword evidence="2" id="KW-1003">Cell membrane</keyword>
<keyword evidence="11" id="KW-1185">Reference proteome</keyword>
<dbReference type="GO" id="GO:0005886">
    <property type="term" value="C:plasma membrane"/>
    <property type="evidence" value="ECO:0007669"/>
    <property type="project" value="UniProtKB-SubCell"/>
</dbReference>
<keyword evidence="3 8" id="KW-0812">Transmembrane</keyword>
<evidence type="ECO:0000256" key="4">
    <source>
        <dbReference type="ARBA" id="ARBA00022741"/>
    </source>
</evidence>
<feature type="domain" description="Pycsar effector protein" evidence="9">
    <location>
        <begin position="42"/>
        <end position="193"/>
    </location>
</feature>
<evidence type="ECO:0000256" key="3">
    <source>
        <dbReference type="ARBA" id="ARBA00022692"/>
    </source>
</evidence>
<dbReference type="Pfam" id="PF18967">
    <property type="entry name" value="PycTM"/>
    <property type="match status" value="1"/>
</dbReference>
<protein>
    <recommendedName>
        <fullName evidence="9">Pycsar effector protein domain-containing protein</fullName>
    </recommendedName>
</protein>
<accession>A0A5R8K8V7</accession>